<reference evidence="1 2" key="1">
    <citation type="submission" date="2019-03" db="EMBL/GenBank/DDBJ databases">
        <title>Genomic Encyclopedia of Type Strains, Phase IV (KMG-IV): sequencing the most valuable type-strain genomes for metagenomic binning, comparative biology and taxonomic classification.</title>
        <authorList>
            <person name="Goeker M."/>
        </authorList>
    </citation>
    <scope>NUCLEOTIDE SEQUENCE [LARGE SCALE GENOMIC DNA]</scope>
    <source>
        <strain evidence="1 2">DSM 24830</strain>
    </source>
</reference>
<dbReference type="Gene3D" id="3.30.450.20">
    <property type="entry name" value="PAS domain"/>
    <property type="match status" value="1"/>
</dbReference>
<comment type="caution">
    <text evidence="1">The sequence shown here is derived from an EMBL/GenBank/DDBJ whole genome shotgun (WGS) entry which is preliminary data.</text>
</comment>
<dbReference type="CDD" id="cd12914">
    <property type="entry name" value="PDC1_DGC_like"/>
    <property type="match status" value="1"/>
</dbReference>
<keyword evidence="2" id="KW-1185">Reference proteome</keyword>
<organism evidence="1 2">
    <name type="scientific">Cocleimonas flava</name>
    <dbReference type="NCBI Taxonomy" id="634765"/>
    <lineage>
        <taxon>Bacteria</taxon>
        <taxon>Pseudomonadati</taxon>
        <taxon>Pseudomonadota</taxon>
        <taxon>Gammaproteobacteria</taxon>
        <taxon>Thiotrichales</taxon>
        <taxon>Thiotrichaceae</taxon>
        <taxon>Cocleimonas</taxon>
    </lineage>
</organism>
<evidence type="ECO:0008006" key="3">
    <source>
        <dbReference type="Google" id="ProtNLM"/>
    </source>
</evidence>
<evidence type="ECO:0000313" key="2">
    <source>
        <dbReference type="Proteomes" id="UP000294887"/>
    </source>
</evidence>
<proteinExistence type="predicted"/>
<dbReference type="InterPro" id="IPR029151">
    <property type="entry name" value="Sensor-like_sf"/>
</dbReference>
<dbReference type="EMBL" id="SMFQ01000002">
    <property type="protein sequence ID" value="TCJ88538.1"/>
    <property type="molecule type" value="Genomic_DNA"/>
</dbReference>
<dbReference type="RefSeq" id="WP_207906922.1">
    <property type="nucleotide sequence ID" value="NZ_BAAAFU010000008.1"/>
</dbReference>
<protein>
    <recommendedName>
        <fullName evidence="3">PAS domain-containing protein</fullName>
    </recommendedName>
</protein>
<evidence type="ECO:0000313" key="1">
    <source>
        <dbReference type="EMBL" id="TCJ88538.1"/>
    </source>
</evidence>
<accession>A0A4R1F9J4</accession>
<dbReference type="Proteomes" id="UP000294887">
    <property type="component" value="Unassembled WGS sequence"/>
</dbReference>
<gene>
    <name evidence="1" type="ORF">EV695_0395</name>
</gene>
<dbReference type="AlphaFoldDB" id="A0A4R1F9J4"/>
<dbReference type="SUPFAM" id="SSF103190">
    <property type="entry name" value="Sensory domain-like"/>
    <property type="match status" value="1"/>
</dbReference>
<name>A0A4R1F9J4_9GAMM</name>
<sequence>MDSIVQKSVKEQRKHLSKLIGGLLSDLASDLVPYMGKPERLNDFLTLAKKSLPYCKYIYVLDKDGIQISNTVKHEGEITEHLGRDRSQRPYLVNLFSVRDGDDFELSSAYISKNQKRPSLTAVQIIRNEEGERLGFLGVDYDLRELPRNDKIYEEPRKWRQIKGDPAIRGGLFMQSRVESQMDKRLEEVMTILEELMTEHGVYHCQIHYSSSRVTIWHVDDPYTYRILTMDELSDSEVCLAYPKRPYFERNIVPKPDVCNTFKQFFALRFADDTVYLRSGSLNLVNGFVGLNFSCDGTHYLTFDDFLEKGLEFWFGSTDEIFGIDAHIEAKTKEIADEKNADSESGSEVIKADMDKLIEEIALRGCLEINQILMQLSSETPPEFLAELNDQERQYIYDELKSVMDIYEGEVCSI</sequence>